<dbReference type="PIRSF" id="PIRSF026782">
    <property type="entry name" value="CbiD"/>
    <property type="match status" value="1"/>
</dbReference>
<name>A0A7J4ZSN8_9BACT</name>
<evidence type="ECO:0000256" key="4">
    <source>
        <dbReference type="ARBA" id="ARBA00022691"/>
    </source>
</evidence>
<dbReference type="UniPathway" id="UPA00148">
    <property type="reaction ID" value="UER00227"/>
</dbReference>
<dbReference type="RefSeq" id="WP_151128166.1">
    <property type="nucleotide sequence ID" value="NZ_VZQZ01000004.1"/>
</dbReference>
<dbReference type="AlphaFoldDB" id="A0A7J4ZSN8"/>
<dbReference type="InterPro" id="IPR036074">
    <property type="entry name" value="CbiD_sf"/>
</dbReference>
<evidence type="ECO:0000313" key="6">
    <source>
        <dbReference type="EMBL" id="KAB0665729.1"/>
    </source>
</evidence>
<proteinExistence type="inferred from homology"/>
<organism evidence="6 7">
    <name type="scientific">Oryzomonas japonica</name>
    <dbReference type="NCBI Taxonomy" id="2603858"/>
    <lineage>
        <taxon>Bacteria</taxon>
        <taxon>Pseudomonadati</taxon>
        <taxon>Thermodesulfobacteriota</taxon>
        <taxon>Desulfuromonadia</taxon>
        <taxon>Geobacterales</taxon>
        <taxon>Geobacteraceae</taxon>
        <taxon>Oryzomonas</taxon>
    </lineage>
</organism>
<dbReference type="GO" id="GO:0019251">
    <property type="term" value="P:anaerobic cobalamin biosynthetic process"/>
    <property type="evidence" value="ECO:0007669"/>
    <property type="project" value="UniProtKB-UniRule"/>
</dbReference>
<comment type="similarity">
    <text evidence="5">Belongs to the CbiD family.</text>
</comment>
<dbReference type="Pfam" id="PF01888">
    <property type="entry name" value="CbiD"/>
    <property type="match status" value="1"/>
</dbReference>
<keyword evidence="2 5" id="KW-0489">Methyltransferase</keyword>
<dbReference type="Proteomes" id="UP000420562">
    <property type="component" value="Unassembled WGS sequence"/>
</dbReference>
<evidence type="ECO:0000313" key="7">
    <source>
        <dbReference type="Proteomes" id="UP000420562"/>
    </source>
</evidence>
<evidence type="ECO:0000256" key="5">
    <source>
        <dbReference type="HAMAP-Rule" id="MF_00787"/>
    </source>
</evidence>
<comment type="pathway">
    <text evidence="5">Cofactor biosynthesis; adenosylcobalamin biosynthesis; cob(II)yrinate a,c-diamide from sirohydrochlorin (anaerobic route): step 6/10.</text>
</comment>
<protein>
    <recommendedName>
        <fullName evidence="5">Cobalt-precorrin-5B C(1)-methyltransferase</fullName>
        <ecNumber evidence="5">2.1.1.195</ecNumber>
    </recommendedName>
    <alternativeName>
        <fullName evidence="5">Cobalt-precorrin-6A synthase</fullName>
    </alternativeName>
</protein>
<evidence type="ECO:0000256" key="3">
    <source>
        <dbReference type="ARBA" id="ARBA00022679"/>
    </source>
</evidence>
<evidence type="ECO:0000256" key="1">
    <source>
        <dbReference type="ARBA" id="ARBA00022573"/>
    </source>
</evidence>
<comment type="catalytic activity">
    <reaction evidence="5">
        <text>Co-precorrin-5B + S-adenosyl-L-methionine = Co-precorrin-6A + S-adenosyl-L-homocysteine</text>
        <dbReference type="Rhea" id="RHEA:26285"/>
        <dbReference type="ChEBI" id="CHEBI:57856"/>
        <dbReference type="ChEBI" id="CHEBI:59789"/>
        <dbReference type="ChEBI" id="CHEBI:60063"/>
        <dbReference type="ChEBI" id="CHEBI:60064"/>
        <dbReference type="EC" id="2.1.1.195"/>
    </reaction>
</comment>
<dbReference type="EMBL" id="VZQZ01000004">
    <property type="protein sequence ID" value="KAB0665729.1"/>
    <property type="molecule type" value="Genomic_DNA"/>
</dbReference>
<gene>
    <name evidence="5" type="primary">cbiD</name>
    <name evidence="6" type="ORF">F6V25_08410</name>
</gene>
<dbReference type="EC" id="2.1.1.195" evidence="5"/>
<dbReference type="SUPFAM" id="SSF111342">
    <property type="entry name" value="CbiD-like"/>
    <property type="match status" value="1"/>
</dbReference>
<dbReference type="InterPro" id="IPR002748">
    <property type="entry name" value="CbiD"/>
</dbReference>
<dbReference type="PANTHER" id="PTHR35863:SF1">
    <property type="entry name" value="COBALT-PRECORRIN-5B C(1)-METHYLTRANSFERASE"/>
    <property type="match status" value="1"/>
</dbReference>
<keyword evidence="1 5" id="KW-0169">Cobalamin biosynthesis</keyword>
<comment type="function">
    <text evidence="5">Catalyzes the methylation of C-1 in cobalt-precorrin-5B to form cobalt-precorrin-6A.</text>
</comment>
<dbReference type="HAMAP" id="MF_00787">
    <property type="entry name" value="CbiD"/>
    <property type="match status" value="1"/>
</dbReference>
<keyword evidence="7" id="KW-1185">Reference proteome</keyword>
<accession>A0A7J4ZSN8</accession>
<sequence length="392" mass="40963">MKKTLRHGYTTGACAAAAAKGAALMLVRQAEVAEVAIDLPAGVSATFPLHGQRFTAHEASCFVVKDAGDDPDVTNGAELHARVAVIPAPPHSSTSGREIVIEGGTGVGKATKPGLAVGPGEWAINPVPRRMIEQAVREAIHDAQFTLKDSPFTLRHSRFTPQDAPPALHVTISIPDGELRAQKTLNARLGIVGGLSILGTTGIVRPLSAKAWTDTIDAALDVARACGCQNVVLSTGRTSELAAQHHLNRAADPATALPEEAFVMMGDHVAYALQSCAQRGYDQPFVACQFAKLLKIACGHENTHAAASELDLSTLQGWAGEAGLPEAITATIAPANTAREIAIAANFDPSLLKLVCGHAITAAQRHAPNLRPQFLVADYDGAIAFHGRIAGL</sequence>
<reference evidence="6 7" key="1">
    <citation type="submission" date="2019-09" db="EMBL/GenBank/DDBJ databases">
        <title>Geobacter sp. Red96, a novel strain isolated from paddy soil.</title>
        <authorList>
            <person name="Xu Z."/>
            <person name="Masuda Y."/>
            <person name="Itoh H."/>
            <person name="Senoo K."/>
        </authorList>
    </citation>
    <scope>NUCLEOTIDE SEQUENCE [LARGE SCALE GENOMIC DNA]</scope>
    <source>
        <strain evidence="6 7">Red96</strain>
    </source>
</reference>
<dbReference type="PANTHER" id="PTHR35863">
    <property type="entry name" value="COBALT-PRECORRIN-5B C(1)-METHYLTRANSFERASE"/>
    <property type="match status" value="1"/>
</dbReference>
<evidence type="ECO:0000256" key="2">
    <source>
        <dbReference type="ARBA" id="ARBA00022603"/>
    </source>
</evidence>
<comment type="caution">
    <text evidence="6">The sequence shown here is derived from an EMBL/GenBank/DDBJ whole genome shotgun (WGS) entry which is preliminary data.</text>
</comment>
<dbReference type="NCBIfam" id="TIGR00312">
    <property type="entry name" value="cbiD"/>
    <property type="match status" value="1"/>
</dbReference>
<dbReference type="GO" id="GO:0008168">
    <property type="term" value="F:methyltransferase activity"/>
    <property type="evidence" value="ECO:0007669"/>
    <property type="project" value="UniProtKB-UniRule"/>
</dbReference>
<dbReference type="Gene3D" id="3.30.2110.10">
    <property type="entry name" value="CbiD-like"/>
    <property type="match status" value="1"/>
</dbReference>
<keyword evidence="3 5" id="KW-0808">Transferase</keyword>
<keyword evidence="4 5" id="KW-0949">S-adenosyl-L-methionine</keyword>
<dbReference type="GO" id="GO:0032259">
    <property type="term" value="P:methylation"/>
    <property type="evidence" value="ECO:0007669"/>
    <property type="project" value="UniProtKB-KW"/>
</dbReference>